<dbReference type="InterPro" id="IPR014717">
    <property type="entry name" value="Transl_elong_EF1B/ribsomal_bS6"/>
</dbReference>
<evidence type="ECO:0000256" key="2">
    <source>
        <dbReference type="ARBA" id="ARBA00022768"/>
    </source>
</evidence>
<dbReference type="GO" id="GO:0070042">
    <property type="term" value="F:rRNA (uridine-N3-)-methyltransferase activity"/>
    <property type="evidence" value="ECO:0007669"/>
    <property type="project" value="InterPro"/>
</dbReference>
<reference evidence="8" key="1">
    <citation type="submission" date="2022-11" db="EMBL/GenBank/DDBJ databases">
        <authorList>
            <person name="Kikuchi T."/>
        </authorList>
    </citation>
    <scope>NUCLEOTIDE SEQUENCE</scope>
    <source>
        <strain evidence="8">PS1010</strain>
    </source>
</reference>
<evidence type="ECO:0000259" key="6">
    <source>
        <dbReference type="SMART" id="SM00888"/>
    </source>
</evidence>
<dbReference type="Pfam" id="PF10587">
    <property type="entry name" value="EF-1_beta_acid"/>
    <property type="match status" value="1"/>
</dbReference>
<evidence type="ECO:0000313" key="8">
    <source>
        <dbReference type="EMBL" id="CAI5447523.1"/>
    </source>
</evidence>
<feature type="compositionally biased region" description="Acidic residues" evidence="5">
    <location>
        <begin position="460"/>
        <end position="476"/>
    </location>
</feature>
<dbReference type="PANTHER" id="PTHR11595">
    <property type="entry name" value="EF-HAND AND COILED-COIL DOMAIN-CONTAINING FAMILY MEMBER"/>
    <property type="match status" value="1"/>
</dbReference>
<evidence type="ECO:0000313" key="9">
    <source>
        <dbReference type="Proteomes" id="UP001152747"/>
    </source>
</evidence>
<dbReference type="SMART" id="SM01182">
    <property type="entry name" value="EF-1_beta_acid"/>
    <property type="match status" value="1"/>
</dbReference>
<organism evidence="8 9">
    <name type="scientific">Caenorhabditis angaria</name>
    <dbReference type="NCBI Taxonomy" id="860376"/>
    <lineage>
        <taxon>Eukaryota</taxon>
        <taxon>Metazoa</taxon>
        <taxon>Ecdysozoa</taxon>
        <taxon>Nematoda</taxon>
        <taxon>Chromadorea</taxon>
        <taxon>Rhabditida</taxon>
        <taxon>Rhabditina</taxon>
        <taxon>Rhabditomorpha</taxon>
        <taxon>Rhabditoidea</taxon>
        <taxon>Rhabditidae</taxon>
        <taxon>Peloderinae</taxon>
        <taxon>Caenorhabditis</taxon>
    </lineage>
</organism>
<dbReference type="GO" id="GO:0070475">
    <property type="term" value="P:rRNA base methylation"/>
    <property type="evidence" value="ECO:0007669"/>
    <property type="project" value="InterPro"/>
</dbReference>
<evidence type="ECO:0000259" key="7">
    <source>
        <dbReference type="SMART" id="SM01182"/>
    </source>
</evidence>
<dbReference type="EMBL" id="CANHGI010000004">
    <property type="protein sequence ID" value="CAI5447523.1"/>
    <property type="molecule type" value="Genomic_DNA"/>
</dbReference>
<dbReference type="AlphaFoldDB" id="A0A9P1INF6"/>
<feature type="domain" description="Elongation factor 1 beta central acidic region eukaryote" evidence="7">
    <location>
        <begin position="467"/>
        <end position="493"/>
    </location>
</feature>
<keyword evidence="2 4" id="KW-0251">Elongation factor</keyword>
<dbReference type="InterPro" id="IPR001326">
    <property type="entry name" value="Transl_elong_EF1B_B/D_CS"/>
</dbReference>
<dbReference type="FunFam" id="3.30.70.60:FF:000001">
    <property type="entry name" value="Elongation factor 1-beta 1 like"/>
    <property type="match status" value="1"/>
</dbReference>
<keyword evidence="9" id="KW-1185">Reference proteome</keyword>
<dbReference type="GO" id="GO:0005829">
    <property type="term" value="C:cytosol"/>
    <property type="evidence" value="ECO:0007669"/>
    <property type="project" value="TreeGrafter"/>
</dbReference>
<proteinExistence type="inferred from homology"/>
<feature type="region of interest" description="Disordered" evidence="5">
    <location>
        <begin position="451"/>
        <end position="479"/>
    </location>
</feature>
<protein>
    <submittedName>
        <fullName evidence="8">Uncharacterized protein</fullName>
    </submittedName>
</protein>
<comment type="similarity">
    <text evidence="1 4">Belongs to the EF-1-beta/EF-1-delta family.</text>
</comment>
<dbReference type="GO" id="GO:0005853">
    <property type="term" value="C:eukaryotic translation elongation factor 1 complex"/>
    <property type="evidence" value="ECO:0007669"/>
    <property type="project" value="InterPro"/>
</dbReference>
<evidence type="ECO:0000256" key="5">
    <source>
        <dbReference type="SAM" id="MobiDB-lite"/>
    </source>
</evidence>
<dbReference type="OrthoDB" id="273345at2759"/>
<dbReference type="InterPro" id="IPR018940">
    <property type="entry name" value="EF-1_beta_acid_region_euk"/>
</dbReference>
<keyword evidence="3 4" id="KW-0648">Protein biosynthesis</keyword>
<dbReference type="PANTHER" id="PTHR11595:SF21">
    <property type="entry name" value="ELONGATION FACTOR 1-BETA"/>
    <property type="match status" value="1"/>
</dbReference>
<dbReference type="PROSITE" id="PS00824">
    <property type="entry name" value="EF1BD_1"/>
    <property type="match status" value="1"/>
</dbReference>
<dbReference type="Pfam" id="PF10354">
    <property type="entry name" value="BMT5-like"/>
    <property type="match status" value="1"/>
</dbReference>
<dbReference type="InterPro" id="IPR029063">
    <property type="entry name" value="SAM-dependent_MTases_sf"/>
</dbReference>
<sequence>MSLDGLLSEVRNFHSHNLDVALGEQLFYGNKRVFSDVRPGTSNQGGDNQNKGGKGNKSELKGAIDNAKNIANKALNEGPSGTDGAVVDSLRADHSELAQKVDALSDLIKQLQLEIQSLKSGKVLILGDGNLSFSLSIALSRPLSHFTCTVFDSREMFLEKYGAFETLDELSNLHNVELVFAVDATKLETNSMLGGGFDEIIMNFPHPGGKTNLKKSRILLSGIFRSLRKIMSPEARFRLSLAIGQSGLDFTSNIEMETLPLHKKDSWQAIYLGAEEGFTLEKLEEFDPDLYASYKSAGYKETKKGFNNRKGLTLVFRTSPIDNQEVPLEQWKALNEEENSQSFSYIRPFYIQDLSFLFKEEEYSGEILALNLVEKLSGSCIAEIKEVGELRSICPNPELPNRIYRIIWQGRKVPFGRATCARIHEELRRKIVERIEKLNLPLTAAPAPAAAAPAAAAPAGDDDDFDLFGSDEEDDEEKKRITEERLKAYNEKKSKKAAVIAKSSVILDVKPWDDETDLAELEKLVRSIELDGLVWGGGKLIPIGYGIKKLQIICVIEDLKVSVDDLIEKITDDFESHVQSVDIVAFNKI</sequence>
<evidence type="ECO:0000256" key="3">
    <source>
        <dbReference type="ARBA" id="ARBA00022917"/>
    </source>
</evidence>
<dbReference type="InterPro" id="IPR049720">
    <property type="entry name" value="EF1B_bsu/dsu"/>
</dbReference>
<dbReference type="GO" id="GO:0003746">
    <property type="term" value="F:translation elongation factor activity"/>
    <property type="evidence" value="ECO:0007669"/>
    <property type="project" value="UniProtKB-KW"/>
</dbReference>
<dbReference type="SUPFAM" id="SSF54984">
    <property type="entry name" value="eEF-1beta-like"/>
    <property type="match status" value="1"/>
</dbReference>
<dbReference type="Gene3D" id="3.30.70.60">
    <property type="match status" value="1"/>
</dbReference>
<dbReference type="InterPro" id="IPR019446">
    <property type="entry name" value="BMT5-like"/>
</dbReference>
<dbReference type="SMART" id="SM00888">
    <property type="entry name" value="EF1_GNE"/>
    <property type="match status" value="1"/>
</dbReference>
<dbReference type="PROSITE" id="PS00825">
    <property type="entry name" value="EF1BD_2"/>
    <property type="match status" value="1"/>
</dbReference>
<feature type="region of interest" description="Disordered" evidence="5">
    <location>
        <begin position="37"/>
        <end position="60"/>
    </location>
</feature>
<feature type="domain" description="Translation elongation factor EF1B beta/delta subunit guanine nucleotide exchange" evidence="6">
    <location>
        <begin position="502"/>
        <end position="589"/>
    </location>
</feature>
<evidence type="ECO:0000256" key="4">
    <source>
        <dbReference type="RuleBase" id="RU003791"/>
    </source>
</evidence>
<dbReference type="Gene3D" id="3.40.50.150">
    <property type="entry name" value="Vaccinia Virus protein VP39"/>
    <property type="match status" value="1"/>
</dbReference>
<dbReference type="GO" id="GO:0005085">
    <property type="term" value="F:guanyl-nucleotide exchange factor activity"/>
    <property type="evidence" value="ECO:0007669"/>
    <property type="project" value="TreeGrafter"/>
</dbReference>
<dbReference type="InterPro" id="IPR014038">
    <property type="entry name" value="EF1B_bsu/dsu_GNE"/>
</dbReference>
<gene>
    <name evidence="8" type="ORF">CAMP_LOCUS10160</name>
</gene>
<accession>A0A9P1INF6</accession>
<dbReference type="Proteomes" id="UP001152747">
    <property type="component" value="Unassembled WGS sequence"/>
</dbReference>
<dbReference type="Pfam" id="PF00736">
    <property type="entry name" value="EF1_GNE"/>
    <property type="match status" value="1"/>
</dbReference>
<evidence type="ECO:0000256" key="1">
    <source>
        <dbReference type="ARBA" id="ARBA00007411"/>
    </source>
</evidence>
<dbReference type="InterPro" id="IPR036219">
    <property type="entry name" value="eEF-1beta-like_sf"/>
</dbReference>
<name>A0A9P1INF6_9PELO</name>
<comment type="caution">
    <text evidence="8">The sequence shown here is derived from an EMBL/GenBank/DDBJ whole genome shotgun (WGS) entry which is preliminary data.</text>
</comment>
<dbReference type="CDD" id="cd00292">
    <property type="entry name" value="EF1B"/>
    <property type="match status" value="1"/>
</dbReference>